<proteinExistence type="predicted"/>
<keyword evidence="2" id="KW-1185">Reference proteome</keyword>
<protein>
    <submittedName>
        <fullName evidence="1">Uncharacterized protein</fullName>
    </submittedName>
</protein>
<evidence type="ECO:0000313" key="2">
    <source>
        <dbReference type="Proteomes" id="UP000236379"/>
    </source>
</evidence>
<evidence type="ECO:0000313" key="1">
    <source>
        <dbReference type="EMBL" id="PNY79850.1"/>
    </source>
</evidence>
<comment type="caution">
    <text evidence="1">The sequence shown here is derived from an EMBL/GenBank/DDBJ whole genome shotgun (WGS) entry which is preliminary data.</text>
</comment>
<organism evidence="1 2">
    <name type="scientific">Deinococcus koreensis</name>
    <dbReference type="NCBI Taxonomy" id="2054903"/>
    <lineage>
        <taxon>Bacteria</taxon>
        <taxon>Thermotogati</taxon>
        <taxon>Deinococcota</taxon>
        <taxon>Deinococci</taxon>
        <taxon>Deinococcales</taxon>
        <taxon>Deinococcaceae</taxon>
        <taxon>Deinococcus</taxon>
    </lineage>
</organism>
<reference evidence="1 2" key="1">
    <citation type="submission" date="2018-01" db="EMBL/GenBank/DDBJ databases">
        <title>Deinococcus koreensis sp. nov., a radiation-resistant bacterium isolated from river water.</title>
        <authorList>
            <person name="Choi A."/>
        </authorList>
    </citation>
    <scope>NUCLEOTIDE SEQUENCE [LARGE SCALE GENOMIC DNA]</scope>
    <source>
        <strain evidence="1 2">SJW1-2</strain>
    </source>
</reference>
<gene>
    <name evidence="1" type="ORF">CVO96_18090</name>
</gene>
<dbReference type="Proteomes" id="UP000236379">
    <property type="component" value="Unassembled WGS sequence"/>
</dbReference>
<name>A0A2K3UTL8_9DEIO</name>
<dbReference type="AlphaFoldDB" id="A0A2K3UTL8"/>
<dbReference type="EMBL" id="PPPD01000002">
    <property type="protein sequence ID" value="PNY79850.1"/>
    <property type="molecule type" value="Genomic_DNA"/>
</dbReference>
<accession>A0A2K3UTL8</accession>
<sequence length="77" mass="8370">MMGDRRGTVVVSLNTDEMILIGESVNLTPYGCWQVLERLDEISPGVVTLRCSLCSDLKCTQRVENRPGAASTTPTSP</sequence>